<reference evidence="1 2" key="1">
    <citation type="submission" date="2020-02" db="EMBL/GenBank/DDBJ databases">
        <title>Draft genome sequence of Haematococcus lacustris strain NIES-144.</title>
        <authorList>
            <person name="Morimoto D."/>
            <person name="Nakagawa S."/>
            <person name="Yoshida T."/>
            <person name="Sawayama S."/>
        </authorList>
    </citation>
    <scope>NUCLEOTIDE SEQUENCE [LARGE SCALE GENOMIC DNA]</scope>
    <source>
        <strain evidence="1 2">NIES-144</strain>
    </source>
</reference>
<gene>
    <name evidence="1" type="ORF">HaLaN_20384</name>
</gene>
<organism evidence="1 2">
    <name type="scientific">Haematococcus lacustris</name>
    <name type="common">Green alga</name>
    <name type="synonym">Haematococcus pluvialis</name>
    <dbReference type="NCBI Taxonomy" id="44745"/>
    <lineage>
        <taxon>Eukaryota</taxon>
        <taxon>Viridiplantae</taxon>
        <taxon>Chlorophyta</taxon>
        <taxon>core chlorophytes</taxon>
        <taxon>Chlorophyceae</taxon>
        <taxon>CS clade</taxon>
        <taxon>Chlamydomonadales</taxon>
        <taxon>Haematococcaceae</taxon>
        <taxon>Haematococcus</taxon>
    </lineage>
</organism>
<proteinExistence type="predicted"/>
<dbReference type="AlphaFoldDB" id="A0A6A0A1I0"/>
<evidence type="ECO:0000313" key="1">
    <source>
        <dbReference type="EMBL" id="GFH22862.1"/>
    </source>
</evidence>
<dbReference type="InterPro" id="IPR023299">
    <property type="entry name" value="ATPase_P-typ_cyto_dom_N"/>
</dbReference>
<dbReference type="Proteomes" id="UP000485058">
    <property type="component" value="Unassembled WGS sequence"/>
</dbReference>
<dbReference type="Gene3D" id="3.40.1110.10">
    <property type="entry name" value="Calcium-transporting ATPase, cytoplasmic domain N"/>
    <property type="match status" value="1"/>
</dbReference>
<accession>A0A6A0A1I0</accession>
<sequence length="54" mass="6107">MDAAQQEELLATVTAMASRGLRCICLSYRDLPQHDEARTEDWMENADAVRAQQP</sequence>
<comment type="caution">
    <text evidence="1">The sequence shown here is derived from an EMBL/GenBank/DDBJ whole genome shotgun (WGS) entry which is preliminary data.</text>
</comment>
<protein>
    <submittedName>
        <fullName evidence="1">Calcium-transporting ATPase</fullName>
    </submittedName>
</protein>
<dbReference type="GO" id="GO:0000166">
    <property type="term" value="F:nucleotide binding"/>
    <property type="evidence" value="ECO:0007669"/>
    <property type="project" value="InterPro"/>
</dbReference>
<evidence type="ECO:0000313" key="2">
    <source>
        <dbReference type="Proteomes" id="UP000485058"/>
    </source>
</evidence>
<dbReference type="EMBL" id="BLLF01002140">
    <property type="protein sequence ID" value="GFH22862.1"/>
    <property type="molecule type" value="Genomic_DNA"/>
</dbReference>
<dbReference type="SUPFAM" id="SSF81660">
    <property type="entry name" value="Metal cation-transporting ATPase, ATP-binding domain N"/>
    <property type="match status" value="1"/>
</dbReference>
<name>A0A6A0A1I0_HAELA</name>
<keyword evidence="2" id="KW-1185">Reference proteome</keyword>
<feature type="non-terminal residue" evidence="1">
    <location>
        <position position="1"/>
    </location>
</feature>